<evidence type="ECO:0000256" key="1">
    <source>
        <dbReference type="SAM" id="Phobius"/>
    </source>
</evidence>
<dbReference type="EMBL" id="BART01013058">
    <property type="protein sequence ID" value="GAG88461.1"/>
    <property type="molecule type" value="Genomic_DNA"/>
</dbReference>
<feature type="transmembrane region" description="Helical" evidence="1">
    <location>
        <begin position="58"/>
        <end position="74"/>
    </location>
</feature>
<reference evidence="2" key="1">
    <citation type="journal article" date="2014" name="Front. Microbiol.">
        <title>High frequency of phylogenetically diverse reductive dehalogenase-homologous genes in deep subseafloor sedimentary metagenomes.</title>
        <authorList>
            <person name="Kawai M."/>
            <person name="Futagami T."/>
            <person name="Toyoda A."/>
            <person name="Takaki Y."/>
            <person name="Nishi S."/>
            <person name="Hori S."/>
            <person name="Arai W."/>
            <person name="Tsubouchi T."/>
            <person name="Morono Y."/>
            <person name="Uchiyama I."/>
            <person name="Ito T."/>
            <person name="Fujiyama A."/>
            <person name="Inagaki F."/>
            <person name="Takami H."/>
        </authorList>
    </citation>
    <scope>NUCLEOTIDE SEQUENCE</scope>
    <source>
        <strain evidence="2">Expedition CK06-06</strain>
    </source>
</reference>
<keyword evidence="1" id="KW-0812">Transmembrane</keyword>
<evidence type="ECO:0000313" key="2">
    <source>
        <dbReference type="EMBL" id="GAG88461.1"/>
    </source>
</evidence>
<gene>
    <name evidence="2" type="ORF">S01H4_26922</name>
</gene>
<protein>
    <submittedName>
        <fullName evidence="2">Uncharacterized protein</fullName>
    </submittedName>
</protein>
<keyword evidence="1" id="KW-1133">Transmembrane helix</keyword>
<proteinExistence type="predicted"/>
<name>X1CWC2_9ZZZZ</name>
<accession>X1CWC2</accession>
<sequence length="75" mass="8151">MTSVCQDRVAGEGFVSLVSGKEWLGSFGVEGVFVIVFFGLLGSVLYLKRRGRRETHPVQSVFFAFLILGVVLGLA</sequence>
<keyword evidence="1" id="KW-0472">Membrane</keyword>
<dbReference type="AlphaFoldDB" id="X1CWC2"/>
<comment type="caution">
    <text evidence="2">The sequence shown here is derived from an EMBL/GenBank/DDBJ whole genome shotgun (WGS) entry which is preliminary data.</text>
</comment>
<organism evidence="2">
    <name type="scientific">marine sediment metagenome</name>
    <dbReference type="NCBI Taxonomy" id="412755"/>
    <lineage>
        <taxon>unclassified sequences</taxon>
        <taxon>metagenomes</taxon>
        <taxon>ecological metagenomes</taxon>
    </lineage>
</organism>
<feature type="transmembrane region" description="Helical" evidence="1">
    <location>
        <begin position="23"/>
        <end position="46"/>
    </location>
</feature>